<organism evidence="3 4">
    <name type="scientific">Treponema medium</name>
    <dbReference type="NCBI Taxonomy" id="58231"/>
    <lineage>
        <taxon>Bacteria</taxon>
        <taxon>Pseudomonadati</taxon>
        <taxon>Spirochaetota</taxon>
        <taxon>Spirochaetia</taxon>
        <taxon>Spirochaetales</taxon>
        <taxon>Treponemataceae</taxon>
        <taxon>Treponema</taxon>
    </lineage>
</organism>
<accession>A0ABX7LUZ4</accession>
<keyword evidence="1" id="KW-0472">Membrane</keyword>
<feature type="domain" description="Transglutaminase-like" evidence="2">
    <location>
        <begin position="457"/>
        <end position="528"/>
    </location>
</feature>
<dbReference type="PANTHER" id="PTHR42736">
    <property type="entry name" value="PROTEIN-GLUTAMINE GAMMA-GLUTAMYLTRANSFERASE"/>
    <property type="match status" value="1"/>
</dbReference>
<keyword evidence="4" id="KW-1185">Reference proteome</keyword>
<dbReference type="InterPro" id="IPR038765">
    <property type="entry name" value="Papain-like_cys_pep_sf"/>
</dbReference>
<keyword evidence="1" id="KW-1133">Transmembrane helix</keyword>
<dbReference type="PANTHER" id="PTHR42736:SF1">
    <property type="entry name" value="PROTEIN-GLUTAMINE GAMMA-GLUTAMYLTRANSFERASE"/>
    <property type="match status" value="1"/>
</dbReference>
<feature type="transmembrane region" description="Helical" evidence="1">
    <location>
        <begin position="85"/>
        <end position="105"/>
    </location>
</feature>
<protein>
    <submittedName>
        <fullName evidence="3">Transglutaminase domain-containing protein</fullName>
    </submittedName>
</protein>
<dbReference type="Pfam" id="PF01841">
    <property type="entry name" value="Transglut_core"/>
    <property type="match status" value="1"/>
</dbReference>
<feature type="transmembrane region" description="Helical" evidence="1">
    <location>
        <begin position="591"/>
        <end position="614"/>
    </location>
</feature>
<dbReference type="InterPro" id="IPR002931">
    <property type="entry name" value="Transglutaminase-like"/>
</dbReference>
<sequence>MLFIERCRKLPNGNSVSLPQEIAMQNYSKPAAVLRICSLLLLLSVPYRYLAGILPAAALPVWGLCCTAVIHFLHRKRIRAEAAVIIGFSAALLIPACVLGLLALIPQLIADTLFLRIKLIFGLLALTAFISVTSTALFISTERWRRYEPLAAILVFSLLFFPQQHYRLTAFSNPLFAAGFAGVFMLLQTALLCIPFLKRRRFAAFALIFIGLTAVLLALLIRTFNKGSVGNNGGLLEQKLFEFDFSQFLQLQDEVKMNTNLVMVVHVDQEYDSHLFRRMYLSGWSPQKGFYEKSAPGEPEQPLRISGQPAELPHQSFLCRERVSQEIFTVNLDPDSLVALDYPLSVTPYTVWDTVSFKGAYKAESEVLHGVPLDLITAEPPSGNPEEGLSAEALRFYTSVDSGTKALLFPIAESVTAPFALYYDKVYALLDYFREGEYRYSLRPGQAPDGDQLRYFVTESKKGYCSYFAFAYCLMLRSLGIPARLAAGFFLQPESGILNYYPVRANMAHAWVEVFFPYLGWVDIDPTTEQLADGESLDFSFQAGGDQFTQLLDEILLNRSALRIRHGGTLSAAEAQTVAQRVSQFFKMHRGILFCIAALVAILLYGAFRAYPYLIIRYSRNNRKIILTLKRLHKHPSDAFYALTQKAKFAPSCTDEDVAIAKQLYRSEKKQGKNAWNRSRRNGK</sequence>
<feature type="transmembrane region" description="Helical" evidence="1">
    <location>
        <begin position="147"/>
        <end position="163"/>
    </location>
</feature>
<gene>
    <name evidence="3" type="ORF">DWB79_03385</name>
</gene>
<feature type="transmembrane region" description="Helical" evidence="1">
    <location>
        <begin position="117"/>
        <end position="140"/>
    </location>
</feature>
<feature type="transmembrane region" description="Helical" evidence="1">
    <location>
        <begin position="202"/>
        <end position="221"/>
    </location>
</feature>
<dbReference type="Gene3D" id="3.10.620.30">
    <property type="match status" value="1"/>
</dbReference>
<feature type="transmembrane region" description="Helical" evidence="1">
    <location>
        <begin position="175"/>
        <end position="197"/>
    </location>
</feature>
<dbReference type="SUPFAM" id="SSF54001">
    <property type="entry name" value="Cysteine proteinases"/>
    <property type="match status" value="1"/>
</dbReference>
<evidence type="ECO:0000259" key="2">
    <source>
        <dbReference type="SMART" id="SM00460"/>
    </source>
</evidence>
<evidence type="ECO:0000313" key="4">
    <source>
        <dbReference type="Proteomes" id="UP000663454"/>
    </source>
</evidence>
<evidence type="ECO:0000256" key="1">
    <source>
        <dbReference type="SAM" id="Phobius"/>
    </source>
</evidence>
<feature type="transmembrane region" description="Helical" evidence="1">
    <location>
        <begin position="56"/>
        <end position="73"/>
    </location>
</feature>
<dbReference type="Proteomes" id="UP000663454">
    <property type="component" value="Chromosome"/>
</dbReference>
<dbReference type="EMBL" id="CP031393">
    <property type="protein sequence ID" value="QSH96816.1"/>
    <property type="molecule type" value="Genomic_DNA"/>
</dbReference>
<proteinExistence type="predicted"/>
<dbReference type="SMART" id="SM00460">
    <property type="entry name" value="TGc"/>
    <property type="match status" value="1"/>
</dbReference>
<dbReference type="InterPro" id="IPR052901">
    <property type="entry name" value="Bact_TGase-like"/>
</dbReference>
<name>A0ABX7LUZ4_TREMD</name>
<keyword evidence="1" id="KW-0812">Transmembrane</keyword>
<reference evidence="3 4" key="1">
    <citation type="submission" date="2018-08" db="EMBL/GenBank/DDBJ databases">
        <authorList>
            <person name="Clegg S.R."/>
            <person name="Carter S.D."/>
            <person name="Radford A.D."/>
            <person name="Darby A."/>
            <person name="Hall N."/>
            <person name="Birtles R."/>
            <person name="Evans N.J."/>
        </authorList>
    </citation>
    <scope>NUCLEOTIDE SEQUENCE [LARGE SCALE GENOMIC DNA]</scope>
    <source>
        <strain evidence="3 4">ATCC 700293</strain>
    </source>
</reference>
<evidence type="ECO:0000313" key="3">
    <source>
        <dbReference type="EMBL" id="QSH96816.1"/>
    </source>
</evidence>